<evidence type="ECO:0000259" key="1">
    <source>
        <dbReference type="Pfam" id="PF08874"/>
    </source>
</evidence>
<organism evidence="3 4">
    <name type="scientific">Anaeromicrobium sediminis</name>
    <dbReference type="NCBI Taxonomy" id="1478221"/>
    <lineage>
        <taxon>Bacteria</taxon>
        <taxon>Bacillati</taxon>
        <taxon>Bacillota</taxon>
        <taxon>Clostridia</taxon>
        <taxon>Peptostreptococcales</taxon>
        <taxon>Thermotaleaceae</taxon>
        <taxon>Anaeromicrobium</taxon>
    </lineage>
</organism>
<dbReference type="Proteomes" id="UP000216024">
    <property type="component" value="Unassembled WGS sequence"/>
</dbReference>
<gene>
    <name evidence="3" type="ORF">CCE28_06650</name>
</gene>
<reference evidence="3 4" key="1">
    <citation type="submission" date="2017-06" db="EMBL/GenBank/DDBJ databases">
        <title>Draft genome sequence of anaerobic fermentative bacterium Anaeromicrobium sediminis DY2726D isolated from West Pacific Ocean sediments.</title>
        <authorList>
            <person name="Zeng X."/>
        </authorList>
    </citation>
    <scope>NUCLEOTIDE SEQUENCE [LARGE SCALE GENOMIC DNA]</scope>
    <source>
        <strain evidence="3 4">DY2726D</strain>
    </source>
</reference>
<evidence type="ECO:0000259" key="2">
    <source>
        <dbReference type="Pfam" id="PF12395"/>
    </source>
</evidence>
<evidence type="ECO:0000313" key="3">
    <source>
        <dbReference type="EMBL" id="PAB60050.1"/>
    </source>
</evidence>
<dbReference type="Pfam" id="PF12395">
    <property type="entry name" value="DUF3658"/>
    <property type="match status" value="1"/>
</dbReference>
<accession>A0A267MMS8</accession>
<proteinExistence type="predicted"/>
<comment type="caution">
    <text evidence="3">The sequence shown here is derived from an EMBL/GenBank/DDBJ whole genome shotgun (WGS) entry which is preliminary data.</text>
</comment>
<keyword evidence="4" id="KW-1185">Reference proteome</keyword>
<evidence type="ECO:0008006" key="5">
    <source>
        <dbReference type="Google" id="ProtNLM"/>
    </source>
</evidence>
<dbReference type="AlphaFoldDB" id="A0A267MMS8"/>
<name>A0A267MMS8_9FIRM</name>
<protein>
    <recommendedName>
        <fullName evidence="5">DUF1835 domain-containing protein</fullName>
    </recommendedName>
</protein>
<dbReference type="OrthoDB" id="343110at2"/>
<dbReference type="Pfam" id="PF08874">
    <property type="entry name" value="DUF1835"/>
    <property type="match status" value="1"/>
</dbReference>
<evidence type="ECO:0000313" key="4">
    <source>
        <dbReference type="Proteomes" id="UP000216024"/>
    </source>
</evidence>
<dbReference type="EMBL" id="NIBG01000004">
    <property type="protein sequence ID" value="PAB60050.1"/>
    <property type="molecule type" value="Genomic_DNA"/>
</dbReference>
<feature type="domain" description="DUF3658" evidence="2">
    <location>
        <begin position="199"/>
        <end position="302"/>
    </location>
</feature>
<sequence>MIQSIYLPLNKLKQLGFYYANMKGCSIIMGIKAMRVKGGLRMSKYVHIAFGDSASGTLRFFFKNNPSEYKGEVICVRDDFSIGPIYEIYKEAGLKKRIEYLIDILKKVSAYEYFGDIEKDFIKICECIRNIDQDSKVVIWYGENTNDQVGLRYLMSLLKNRDLYQVNVSDSYIKDYDNRAYRPIALGQCSPEEIPTFISKITKVNKEIYNNLISDWRVLRNSKENLRIWKGKKIIGVDETYYDNDILSNCSLDFKKAARVIGETMGKSDQLVGDLYIDFRVRKLIESGKLQYRGKLISMRDFEIRL</sequence>
<dbReference type="InterPro" id="IPR022123">
    <property type="entry name" value="DUF3658"/>
</dbReference>
<dbReference type="InterPro" id="IPR014973">
    <property type="entry name" value="DUF1835"/>
</dbReference>
<feature type="domain" description="DUF1835" evidence="1">
    <location>
        <begin position="46"/>
        <end position="162"/>
    </location>
</feature>